<evidence type="ECO:0008006" key="4">
    <source>
        <dbReference type="Google" id="ProtNLM"/>
    </source>
</evidence>
<evidence type="ECO:0000313" key="2">
    <source>
        <dbReference type="EMBL" id="HIW87850.1"/>
    </source>
</evidence>
<sequence>MIRRICVLMIMSLSVFSIKCMAQVKILADGRLQTILERHIEYNEMSRTIMGYRIRVNTFTGENAKAKAFALKQEIMDTYPNTRAYVSFDEPNFIVKCGDYINRLDAYEMYLRLKDQINTAQIIRDWINNPIISEEDLKAPEYFEEDLESNF</sequence>
<accession>A0A9D1RI49</accession>
<name>A0A9D1RI49_9BACT</name>
<keyword evidence="1" id="KW-0732">Signal</keyword>
<organism evidence="2 3">
    <name type="scientific">Candidatus Onthomorpha intestinigallinarum</name>
    <dbReference type="NCBI Taxonomy" id="2840880"/>
    <lineage>
        <taxon>Bacteria</taxon>
        <taxon>Pseudomonadati</taxon>
        <taxon>Bacteroidota</taxon>
        <taxon>Bacteroidia</taxon>
        <taxon>Bacteroidales</taxon>
        <taxon>Candidatus Onthomorpha</taxon>
    </lineage>
</organism>
<evidence type="ECO:0000313" key="3">
    <source>
        <dbReference type="Proteomes" id="UP000824267"/>
    </source>
</evidence>
<gene>
    <name evidence="2" type="ORF">IAC47_06215</name>
</gene>
<reference evidence="2" key="2">
    <citation type="submission" date="2021-04" db="EMBL/GenBank/DDBJ databases">
        <authorList>
            <person name="Gilroy R."/>
        </authorList>
    </citation>
    <scope>NUCLEOTIDE SEQUENCE</scope>
    <source>
        <strain evidence="2">Gambia16-930</strain>
    </source>
</reference>
<feature type="chain" id="PRO_5039578896" description="SPOR domain-containing protein" evidence="1">
    <location>
        <begin position="23"/>
        <end position="151"/>
    </location>
</feature>
<feature type="signal peptide" evidence="1">
    <location>
        <begin position="1"/>
        <end position="22"/>
    </location>
</feature>
<dbReference type="EMBL" id="DXGG01000195">
    <property type="protein sequence ID" value="HIW87850.1"/>
    <property type="molecule type" value="Genomic_DNA"/>
</dbReference>
<dbReference type="Proteomes" id="UP000824267">
    <property type="component" value="Unassembled WGS sequence"/>
</dbReference>
<protein>
    <recommendedName>
        <fullName evidence="4">SPOR domain-containing protein</fullName>
    </recommendedName>
</protein>
<reference evidence="2" key="1">
    <citation type="journal article" date="2021" name="PeerJ">
        <title>Extensive microbial diversity within the chicken gut microbiome revealed by metagenomics and culture.</title>
        <authorList>
            <person name="Gilroy R."/>
            <person name="Ravi A."/>
            <person name="Getino M."/>
            <person name="Pursley I."/>
            <person name="Horton D.L."/>
            <person name="Alikhan N.F."/>
            <person name="Baker D."/>
            <person name="Gharbi K."/>
            <person name="Hall N."/>
            <person name="Watson M."/>
            <person name="Adriaenssens E.M."/>
            <person name="Foster-Nyarko E."/>
            <person name="Jarju S."/>
            <person name="Secka A."/>
            <person name="Antonio M."/>
            <person name="Oren A."/>
            <person name="Chaudhuri R.R."/>
            <person name="La Ragione R."/>
            <person name="Hildebrand F."/>
            <person name="Pallen M.J."/>
        </authorList>
    </citation>
    <scope>NUCLEOTIDE SEQUENCE</scope>
    <source>
        <strain evidence="2">Gambia16-930</strain>
    </source>
</reference>
<comment type="caution">
    <text evidence="2">The sequence shown here is derived from an EMBL/GenBank/DDBJ whole genome shotgun (WGS) entry which is preliminary data.</text>
</comment>
<evidence type="ECO:0000256" key="1">
    <source>
        <dbReference type="SAM" id="SignalP"/>
    </source>
</evidence>
<proteinExistence type="predicted"/>
<dbReference type="AlphaFoldDB" id="A0A9D1RI49"/>